<dbReference type="OrthoDB" id="9801841at2"/>
<evidence type="ECO:0000256" key="5">
    <source>
        <dbReference type="PROSITE-ProRule" id="PRU10141"/>
    </source>
</evidence>
<dbReference type="Proteomes" id="UP000316584">
    <property type="component" value="Chromosome"/>
</dbReference>
<name>A0A518N396_9GAMM</name>
<dbReference type="PROSITE" id="PS50011">
    <property type="entry name" value="PROTEIN_KINASE_DOM"/>
    <property type="match status" value="1"/>
</dbReference>
<evidence type="ECO:0000256" key="4">
    <source>
        <dbReference type="ARBA" id="ARBA00022840"/>
    </source>
</evidence>
<dbReference type="SMART" id="SM00028">
    <property type="entry name" value="TPR"/>
    <property type="match status" value="6"/>
</dbReference>
<evidence type="ECO:0000313" key="7">
    <source>
        <dbReference type="EMBL" id="QDW66390.1"/>
    </source>
</evidence>
<dbReference type="SUPFAM" id="SSF56112">
    <property type="entry name" value="Protein kinase-like (PK-like)"/>
    <property type="match status" value="1"/>
</dbReference>
<dbReference type="PROSITE" id="PS00107">
    <property type="entry name" value="PROTEIN_KINASE_ATP"/>
    <property type="match status" value="1"/>
</dbReference>
<dbReference type="Pfam" id="PF13374">
    <property type="entry name" value="TPR_10"/>
    <property type="match status" value="1"/>
</dbReference>
<dbReference type="PANTHER" id="PTHR43289">
    <property type="entry name" value="MITOGEN-ACTIVATED PROTEIN KINASE KINASE KINASE 20-RELATED"/>
    <property type="match status" value="1"/>
</dbReference>
<dbReference type="EMBL" id="CP042218">
    <property type="protein sequence ID" value="QDW66390.1"/>
    <property type="molecule type" value="Genomic_DNA"/>
</dbReference>
<keyword evidence="4 5" id="KW-0067">ATP-binding</keyword>
<dbReference type="Pfam" id="PF13424">
    <property type="entry name" value="TPR_12"/>
    <property type="match status" value="1"/>
</dbReference>
<proteinExistence type="predicted"/>
<feature type="domain" description="Protein kinase" evidence="6">
    <location>
        <begin position="88"/>
        <end position="370"/>
    </location>
</feature>
<keyword evidence="1" id="KW-0808">Transferase</keyword>
<organism evidence="7 8">
    <name type="scientific">Luteimonas granuli</name>
    <dbReference type="NCBI Taxonomy" id="1176533"/>
    <lineage>
        <taxon>Bacteria</taxon>
        <taxon>Pseudomonadati</taxon>
        <taxon>Pseudomonadota</taxon>
        <taxon>Gammaproteobacteria</taxon>
        <taxon>Lysobacterales</taxon>
        <taxon>Lysobacteraceae</taxon>
        <taxon>Luteimonas</taxon>
    </lineage>
</organism>
<dbReference type="CDD" id="cd14014">
    <property type="entry name" value="STKc_PknB_like"/>
    <property type="match status" value="1"/>
</dbReference>
<dbReference type="InterPro" id="IPR000719">
    <property type="entry name" value="Prot_kinase_dom"/>
</dbReference>
<dbReference type="SMART" id="SM00220">
    <property type="entry name" value="S_TKc"/>
    <property type="match status" value="1"/>
</dbReference>
<dbReference type="GO" id="GO:0005524">
    <property type="term" value="F:ATP binding"/>
    <property type="evidence" value="ECO:0007669"/>
    <property type="project" value="UniProtKB-UniRule"/>
</dbReference>
<gene>
    <name evidence="7" type="ORF">FPZ22_05340</name>
</gene>
<dbReference type="PROSITE" id="PS00108">
    <property type="entry name" value="PROTEIN_KINASE_ST"/>
    <property type="match status" value="1"/>
</dbReference>
<dbReference type="Gene3D" id="1.25.40.10">
    <property type="entry name" value="Tetratricopeptide repeat domain"/>
    <property type="match status" value="3"/>
</dbReference>
<dbReference type="InterPro" id="IPR019734">
    <property type="entry name" value="TPR_rpt"/>
</dbReference>
<accession>A0A518N396</accession>
<dbReference type="KEGG" id="lug:FPZ22_05340"/>
<dbReference type="Pfam" id="PF00069">
    <property type="entry name" value="Pkinase"/>
    <property type="match status" value="1"/>
</dbReference>
<dbReference type="Gene3D" id="1.10.510.10">
    <property type="entry name" value="Transferase(Phosphotransferase) domain 1"/>
    <property type="match status" value="1"/>
</dbReference>
<sequence length="948" mass="103172">MTPENRLRWQRAGELFDALVELPAHRREARLASLCAGDMGLRALVERLLAADAGDTEPFAGDAARWSEELAARPPHPPDLRGRRIGAWQITGILGHGGMGVVHEVQRSDEAYRQRAALKLIRIGADSPATRERFLRERQTLAQLRHPGIASLIDGGFTDDGEPYFVMECVDGQPIDSWCDARGLDLRARTELFAQVLEAVQYAHRNLVVHRDLKPSNILVDDEGRVKLLDFGVAKQLQETGAATVGERALTLEYASPEQLEAAPITTATDIWQLGVVLYRLLAGAHPFGIDQDTPLQRQLLQLGHEPKRLSRAAAGIGAKVAAARGHRPESLAKALRGDLSSIVQGCLQRAPEHRYPSVEALSDDLHRWRGHKPLRVVAPGRWKRAGLWLRRNRALTAAGSVAAVALLLGAGLAMWQAGEAKRQAAHAQEALRFLADTLGAASPEHALSPQISVRELLDKARLELDRRATVAPEVRQPVQRTLAELYHALGDMGTAVKLFEPGFAGVEPRDRDEAVALARTLGFYAGALDEVGRGQQGLALYQRAAAWRDRFAPDDPGQRLHSLVGLGSGHYGARDPVTAMDYWRQAIEAGRTMSEPPLEPLFAAYQLLSGTLSAGRDHAQALELADEALALADRHAIPALATTRVGLLRHKADALAGLGDADAAEPIIREAIALRTRMSGETGTWMASLQSTLGIVLNEQGRYREALEALEHSYALSAEASDDPLNAAIGLSNRASVHENAGDYAGALELFERAIARLDEAGTPADDAWRRQLELNHARCLVLTGDFDGADARLRHLHARAVALDGEGSVEHGLATWQRVLLARRRGDVDTGMPLLAETRAIFRELVPDTHAIFAHALRAEAEFERHRGNHADAERAQREAVERLQTAGALNLAIAHAELAGLLALRGDHAGARDLLHEALPVLREMVLPTEIKRAEAEDLALALAR</sequence>
<evidence type="ECO:0000259" key="6">
    <source>
        <dbReference type="PROSITE" id="PS50011"/>
    </source>
</evidence>
<dbReference type="RefSeq" id="WP_144891093.1">
    <property type="nucleotide sequence ID" value="NZ_CP042218.1"/>
</dbReference>
<dbReference type="SUPFAM" id="SSF48452">
    <property type="entry name" value="TPR-like"/>
    <property type="match status" value="1"/>
</dbReference>
<reference evidence="7 8" key="1">
    <citation type="submission" date="2019-07" db="EMBL/GenBank/DDBJ databases">
        <title>Full genome sequence of Luteimonas sp. Gr-4.</title>
        <authorList>
            <person name="Im W.-T."/>
        </authorList>
    </citation>
    <scope>NUCLEOTIDE SEQUENCE [LARGE SCALE GENOMIC DNA]</scope>
    <source>
        <strain evidence="7 8">Gr-4</strain>
    </source>
</reference>
<dbReference type="InterPro" id="IPR011990">
    <property type="entry name" value="TPR-like_helical_dom_sf"/>
</dbReference>
<protein>
    <submittedName>
        <fullName evidence="7">Protein kinase</fullName>
    </submittedName>
</protein>
<dbReference type="InterPro" id="IPR011009">
    <property type="entry name" value="Kinase-like_dom_sf"/>
</dbReference>
<dbReference type="InterPro" id="IPR008271">
    <property type="entry name" value="Ser/Thr_kinase_AS"/>
</dbReference>
<keyword evidence="8" id="KW-1185">Reference proteome</keyword>
<evidence type="ECO:0000256" key="3">
    <source>
        <dbReference type="ARBA" id="ARBA00022777"/>
    </source>
</evidence>
<dbReference type="SUPFAM" id="SSF81901">
    <property type="entry name" value="HCP-like"/>
    <property type="match status" value="1"/>
</dbReference>
<feature type="binding site" evidence="5">
    <location>
        <position position="119"/>
    </location>
    <ligand>
        <name>ATP</name>
        <dbReference type="ChEBI" id="CHEBI:30616"/>
    </ligand>
</feature>
<evidence type="ECO:0000256" key="1">
    <source>
        <dbReference type="ARBA" id="ARBA00022679"/>
    </source>
</evidence>
<keyword evidence="3 7" id="KW-0418">Kinase</keyword>
<evidence type="ECO:0000256" key="2">
    <source>
        <dbReference type="ARBA" id="ARBA00022741"/>
    </source>
</evidence>
<keyword evidence="2 5" id="KW-0547">Nucleotide-binding</keyword>
<evidence type="ECO:0000313" key="8">
    <source>
        <dbReference type="Proteomes" id="UP000316584"/>
    </source>
</evidence>
<dbReference type="InterPro" id="IPR017441">
    <property type="entry name" value="Protein_kinase_ATP_BS"/>
</dbReference>
<dbReference type="AlphaFoldDB" id="A0A518N396"/>
<dbReference type="Gene3D" id="3.30.200.20">
    <property type="entry name" value="Phosphorylase Kinase, domain 1"/>
    <property type="match status" value="1"/>
</dbReference>
<dbReference type="GO" id="GO:0004674">
    <property type="term" value="F:protein serine/threonine kinase activity"/>
    <property type="evidence" value="ECO:0007669"/>
    <property type="project" value="TreeGrafter"/>
</dbReference>
<dbReference type="PANTHER" id="PTHR43289:SF34">
    <property type="entry name" value="SERINE_THREONINE-PROTEIN KINASE YBDM-RELATED"/>
    <property type="match status" value="1"/>
</dbReference>